<dbReference type="InterPro" id="IPR005135">
    <property type="entry name" value="Endo/exonuclease/phosphatase"/>
</dbReference>
<comment type="caution">
    <text evidence="2">The sequence shown here is derived from an EMBL/GenBank/DDBJ whole genome shotgun (WGS) entry which is preliminary data.</text>
</comment>
<protein>
    <recommendedName>
        <fullName evidence="1">Endonuclease/exonuclease/phosphatase domain-containing protein</fullName>
    </recommendedName>
</protein>
<dbReference type="Pfam" id="PF03372">
    <property type="entry name" value="Exo_endo_phos"/>
    <property type="match status" value="1"/>
</dbReference>
<dbReference type="GO" id="GO:0003824">
    <property type="term" value="F:catalytic activity"/>
    <property type="evidence" value="ECO:0007669"/>
    <property type="project" value="InterPro"/>
</dbReference>
<dbReference type="AlphaFoldDB" id="A0A9D5CBT0"/>
<proteinExistence type="predicted"/>
<evidence type="ECO:0000313" key="3">
    <source>
        <dbReference type="Proteomes" id="UP001085076"/>
    </source>
</evidence>
<accession>A0A9D5CBT0</accession>
<reference evidence="2" key="2">
    <citation type="journal article" date="2022" name="Hortic Res">
        <title>The genome of Dioscorea zingiberensis sheds light on the biosynthesis, origin and evolution of the medicinally important diosgenin saponins.</title>
        <authorList>
            <person name="Li Y."/>
            <person name="Tan C."/>
            <person name="Li Z."/>
            <person name="Guo J."/>
            <person name="Li S."/>
            <person name="Chen X."/>
            <person name="Wang C."/>
            <person name="Dai X."/>
            <person name="Yang H."/>
            <person name="Song W."/>
            <person name="Hou L."/>
            <person name="Xu J."/>
            <person name="Tong Z."/>
            <person name="Xu A."/>
            <person name="Yuan X."/>
            <person name="Wang W."/>
            <person name="Yang Q."/>
            <person name="Chen L."/>
            <person name="Sun Z."/>
            <person name="Wang K."/>
            <person name="Pan B."/>
            <person name="Chen J."/>
            <person name="Bao Y."/>
            <person name="Liu F."/>
            <person name="Qi X."/>
            <person name="Gang D.R."/>
            <person name="Wen J."/>
            <person name="Li J."/>
        </authorList>
    </citation>
    <scope>NUCLEOTIDE SEQUENCE</scope>
    <source>
        <strain evidence="2">Dzin_1.0</strain>
    </source>
</reference>
<reference evidence="2" key="1">
    <citation type="submission" date="2021-03" db="EMBL/GenBank/DDBJ databases">
        <authorList>
            <person name="Li Z."/>
            <person name="Yang C."/>
        </authorList>
    </citation>
    <scope>NUCLEOTIDE SEQUENCE</scope>
    <source>
        <strain evidence="2">Dzin_1.0</strain>
        <tissue evidence="2">Leaf</tissue>
    </source>
</reference>
<dbReference type="Gene3D" id="3.60.10.10">
    <property type="entry name" value="Endonuclease/exonuclease/phosphatase"/>
    <property type="match status" value="1"/>
</dbReference>
<dbReference type="EMBL" id="JAGGNH010000006">
    <property type="protein sequence ID" value="KAJ0969863.1"/>
    <property type="molecule type" value="Genomic_DNA"/>
</dbReference>
<dbReference type="OrthoDB" id="786811at2759"/>
<keyword evidence="3" id="KW-1185">Reference proteome</keyword>
<evidence type="ECO:0000313" key="2">
    <source>
        <dbReference type="EMBL" id="KAJ0969863.1"/>
    </source>
</evidence>
<organism evidence="2 3">
    <name type="scientific">Dioscorea zingiberensis</name>
    <dbReference type="NCBI Taxonomy" id="325984"/>
    <lineage>
        <taxon>Eukaryota</taxon>
        <taxon>Viridiplantae</taxon>
        <taxon>Streptophyta</taxon>
        <taxon>Embryophyta</taxon>
        <taxon>Tracheophyta</taxon>
        <taxon>Spermatophyta</taxon>
        <taxon>Magnoliopsida</taxon>
        <taxon>Liliopsida</taxon>
        <taxon>Dioscoreales</taxon>
        <taxon>Dioscoreaceae</taxon>
        <taxon>Dioscorea</taxon>
    </lineage>
</organism>
<evidence type="ECO:0000259" key="1">
    <source>
        <dbReference type="Pfam" id="PF03372"/>
    </source>
</evidence>
<sequence length="182" mass="21412">MVTPIAISRFSLHLIISSEKPKEWVLSVVYNPQNIQLQKALWQDLRFFSKLSLPWILLGDFNAILNPTEHRGGNFDHYSAKAKLFSDFINENQLFDLGFIGSPFTWCNNQIGLARRWARLDRVLANNEWLSSFDSYFNRHLSRTASDHSPMLVIAKSNSNHKRRVFRFENFWFDYEQCHSNV</sequence>
<dbReference type="PANTHER" id="PTHR33710">
    <property type="entry name" value="BNAC02G09200D PROTEIN"/>
    <property type="match status" value="1"/>
</dbReference>
<dbReference type="PANTHER" id="PTHR33710:SF71">
    <property type="entry name" value="ENDONUCLEASE_EXONUCLEASE_PHOSPHATASE DOMAIN-CONTAINING PROTEIN"/>
    <property type="match status" value="1"/>
</dbReference>
<dbReference type="SUPFAM" id="SSF56219">
    <property type="entry name" value="DNase I-like"/>
    <property type="match status" value="1"/>
</dbReference>
<dbReference type="InterPro" id="IPR036691">
    <property type="entry name" value="Endo/exonu/phosph_ase_sf"/>
</dbReference>
<feature type="domain" description="Endonuclease/exonuclease/phosphatase" evidence="1">
    <location>
        <begin position="29"/>
        <end position="148"/>
    </location>
</feature>
<gene>
    <name evidence="2" type="ORF">J5N97_022740</name>
</gene>
<name>A0A9D5CBT0_9LILI</name>
<dbReference type="Proteomes" id="UP001085076">
    <property type="component" value="Miscellaneous, Linkage group lg06"/>
</dbReference>